<gene>
    <name evidence="2" type="ORF">C7M71_023385</name>
</gene>
<dbReference type="OrthoDB" id="2971563at2"/>
<keyword evidence="3" id="KW-1185">Reference proteome</keyword>
<dbReference type="Pfam" id="PF00753">
    <property type="entry name" value="Lactamase_B"/>
    <property type="match status" value="1"/>
</dbReference>
<name>A0A345T6K9_9ACTN</name>
<accession>A0A345T6K9</accession>
<feature type="domain" description="Metallo-beta-lactamase" evidence="1">
    <location>
        <begin position="26"/>
        <end position="189"/>
    </location>
</feature>
<reference evidence="3" key="1">
    <citation type="submission" date="2018-07" db="EMBL/GenBank/DDBJ databases">
        <title>Streptacidiphilus bronchialis DSM 106435 chromosome.</title>
        <authorList>
            <person name="Batra D."/>
            <person name="Gulvik C.A."/>
        </authorList>
    </citation>
    <scope>NUCLEOTIDE SEQUENCE [LARGE SCALE GENOMIC DNA]</scope>
    <source>
        <strain evidence="3">DSM 106435</strain>
    </source>
</reference>
<dbReference type="Proteomes" id="UP000249340">
    <property type="component" value="Chromosome"/>
</dbReference>
<dbReference type="PANTHER" id="PTHR46233">
    <property type="entry name" value="HYDROXYACYLGLUTATHIONE HYDROLASE GLOC"/>
    <property type="match status" value="1"/>
</dbReference>
<dbReference type="CDD" id="cd06262">
    <property type="entry name" value="metallo-hydrolase-like_MBL-fold"/>
    <property type="match status" value="1"/>
</dbReference>
<dbReference type="PANTHER" id="PTHR46233:SF1">
    <property type="entry name" value="CONSERVED PROTEIN"/>
    <property type="match status" value="1"/>
</dbReference>
<dbReference type="Gene3D" id="3.60.15.10">
    <property type="entry name" value="Ribonuclease Z/Hydroxyacylglutathione hydrolase-like"/>
    <property type="match status" value="1"/>
</dbReference>
<keyword evidence="2" id="KW-0378">Hydrolase</keyword>
<dbReference type="GO" id="GO:0016787">
    <property type="term" value="F:hydrolase activity"/>
    <property type="evidence" value="ECO:0007669"/>
    <property type="project" value="UniProtKB-KW"/>
</dbReference>
<dbReference type="AlphaFoldDB" id="A0A345T6K9"/>
<evidence type="ECO:0000259" key="1">
    <source>
        <dbReference type="SMART" id="SM00849"/>
    </source>
</evidence>
<dbReference type="KEGG" id="stri:C7M71_023385"/>
<dbReference type="InterPro" id="IPR001279">
    <property type="entry name" value="Metallo-B-lactamas"/>
</dbReference>
<evidence type="ECO:0000313" key="3">
    <source>
        <dbReference type="Proteomes" id="UP000249340"/>
    </source>
</evidence>
<dbReference type="SMART" id="SM00849">
    <property type="entry name" value="Lactamase_B"/>
    <property type="match status" value="1"/>
</dbReference>
<organism evidence="2 3">
    <name type="scientific">Peterkaempfera bronchialis</name>
    <dbReference type="NCBI Taxonomy" id="2126346"/>
    <lineage>
        <taxon>Bacteria</taxon>
        <taxon>Bacillati</taxon>
        <taxon>Actinomycetota</taxon>
        <taxon>Actinomycetes</taxon>
        <taxon>Kitasatosporales</taxon>
        <taxon>Streptomycetaceae</taxon>
        <taxon>Peterkaempfera</taxon>
    </lineage>
</organism>
<dbReference type="EMBL" id="CP031264">
    <property type="protein sequence ID" value="AXI81614.1"/>
    <property type="molecule type" value="Genomic_DNA"/>
</dbReference>
<dbReference type="SUPFAM" id="SSF56281">
    <property type="entry name" value="Metallo-hydrolase/oxidoreductase"/>
    <property type="match status" value="1"/>
</dbReference>
<evidence type="ECO:0000313" key="2">
    <source>
        <dbReference type="EMBL" id="AXI81614.1"/>
    </source>
</evidence>
<proteinExistence type="predicted"/>
<protein>
    <submittedName>
        <fullName evidence="2">MBL fold metallo-hydrolase</fullName>
    </submittedName>
</protein>
<dbReference type="InterPro" id="IPR051453">
    <property type="entry name" value="MBL_Glyoxalase_II"/>
</dbReference>
<dbReference type="InterPro" id="IPR036866">
    <property type="entry name" value="RibonucZ/Hydroxyglut_hydro"/>
</dbReference>
<sequence length="210" mass="22669">MKVGGPPDVRELAHLMITKVAVGPMDNNAYLLRCRATDEQLLIDAAADAPTLLETVGDRLATVVTTHRHRDHWSALADVVAATGARTAAGRHDTEGIAVPTDLPLDDGDTVRVGDVRLTVRHLIGHTPGAIVLVYDDPQGHPHLFTGDCLFPGGPGRTANPGDFASLMDGLEEKVFGVLPDETWIYPGHGNDTTLGVERPRIPEWRDRGW</sequence>